<comment type="similarity">
    <text evidence="1">Belongs to the bacterial solute-binding protein 9 family.</text>
</comment>
<evidence type="ECO:0000256" key="2">
    <source>
        <dbReference type="ARBA" id="ARBA00022448"/>
    </source>
</evidence>
<protein>
    <submittedName>
        <fullName evidence="4">ABC transporter</fullName>
    </submittedName>
</protein>
<evidence type="ECO:0000313" key="5">
    <source>
        <dbReference type="Proteomes" id="UP000256379"/>
    </source>
</evidence>
<evidence type="ECO:0000256" key="1">
    <source>
        <dbReference type="ARBA" id="ARBA00011028"/>
    </source>
</evidence>
<gene>
    <name evidence="4" type="ORF">CQA53_06690</name>
</gene>
<dbReference type="EMBL" id="NXLQ01000014">
    <property type="protein sequence ID" value="RDU65258.1"/>
    <property type="molecule type" value="Genomic_DNA"/>
</dbReference>
<evidence type="ECO:0000313" key="4">
    <source>
        <dbReference type="EMBL" id="RDU65258.1"/>
    </source>
</evidence>
<name>A0A3D8IJC5_9HELI</name>
<dbReference type="AlphaFoldDB" id="A0A3D8IJC5"/>
<proteinExistence type="inferred from homology"/>
<evidence type="ECO:0000256" key="3">
    <source>
        <dbReference type="ARBA" id="ARBA00022729"/>
    </source>
</evidence>
<dbReference type="Pfam" id="PF01297">
    <property type="entry name" value="ZnuA"/>
    <property type="match status" value="1"/>
</dbReference>
<dbReference type="Proteomes" id="UP000256379">
    <property type="component" value="Unassembled WGS sequence"/>
</dbReference>
<dbReference type="PANTHER" id="PTHR42953:SF3">
    <property type="entry name" value="HIGH-AFFINITY ZINC UPTAKE SYSTEM PROTEIN ZNUA"/>
    <property type="match status" value="1"/>
</dbReference>
<accession>A0A3D8IJC5</accession>
<keyword evidence="3" id="KW-0732">Signal</keyword>
<dbReference type="InterPro" id="IPR006127">
    <property type="entry name" value="ZnuA-like"/>
</dbReference>
<keyword evidence="2" id="KW-0813">Transport</keyword>
<keyword evidence="5" id="KW-1185">Reference proteome</keyword>
<dbReference type="OrthoDB" id="9810636at2"/>
<comment type="caution">
    <text evidence="4">The sequence shown here is derived from an EMBL/GenBank/DDBJ whole genome shotgun (WGS) entry which is preliminary data.</text>
</comment>
<dbReference type="RefSeq" id="WP_115543245.1">
    <property type="nucleotide sequence ID" value="NZ_NXLQ01000014.1"/>
</dbReference>
<dbReference type="SUPFAM" id="SSF53807">
    <property type="entry name" value="Helical backbone' metal receptor"/>
    <property type="match status" value="1"/>
</dbReference>
<dbReference type="Gene3D" id="3.40.50.1980">
    <property type="entry name" value="Nitrogenase molybdenum iron protein domain"/>
    <property type="match status" value="2"/>
</dbReference>
<dbReference type="InterPro" id="IPR050492">
    <property type="entry name" value="Bact_metal-bind_prot9"/>
</dbReference>
<organism evidence="4 5">
    <name type="scientific">Helicobacter didelphidarum</name>
    <dbReference type="NCBI Taxonomy" id="2040648"/>
    <lineage>
        <taxon>Bacteria</taxon>
        <taxon>Pseudomonadati</taxon>
        <taxon>Campylobacterota</taxon>
        <taxon>Epsilonproteobacteria</taxon>
        <taxon>Campylobacterales</taxon>
        <taxon>Helicobacteraceae</taxon>
        <taxon>Helicobacter</taxon>
    </lineage>
</organism>
<dbReference type="GO" id="GO:0030001">
    <property type="term" value="P:metal ion transport"/>
    <property type="evidence" value="ECO:0007669"/>
    <property type="project" value="InterPro"/>
</dbReference>
<sequence>MKKIYIIFIVSIFYTFSFLCANPPEKLTISVSIPPLYFFVNQIAKDKAIITTIIPTNKNAEIYEPDFASMEVIGKSEIFIGIGMPFEKIWIPKILNANKTQDKLYTIMLDEKLYSHSHAHLWLSLNNAKKITKILADEFSKYDSKNSAFYHENAQKLLTSIVALEAKIPVIINDMPHKDFIIYHPIFDEFAHEFNLIEHSLEKHGKKYGVADIISLSQLGKKIQIKRIFTQNKNNDIVTLAKSINAQVILIDPLSQDYLTNLESILQEISKSYE</sequence>
<dbReference type="GO" id="GO:0046872">
    <property type="term" value="F:metal ion binding"/>
    <property type="evidence" value="ECO:0007669"/>
    <property type="project" value="InterPro"/>
</dbReference>
<dbReference type="PANTHER" id="PTHR42953">
    <property type="entry name" value="HIGH-AFFINITY ZINC UPTAKE SYSTEM PROTEIN ZNUA-RELATED"/>
    <property type="match status" value="1"/>
</dbReference>
<reference evidence="4 5" key="1">
    <citation type="submission" date="2018-04" db="EMBL/GenBank/DDBJ databases">
        <title>Novel Campyloabacter and Helicobacter Species and Strains.</title>
        <authorList>
            <person name="Mannion A.J."/>
            <person name="Shen Z."/>
            <person name="Fox J.G."/>
        </authorList>
    </citation>
    <scope>NUCLEOTIDE SEQUENCE [LARGE SCALE GENOMIC DNA]</scope>
    <source>
        <strain evidence="4 5">MIT 17-337</strain>
    </source>
</reference>